<feature type="transmembrane region" description="Helical" evidence="1">
    <location>
        <begin position="179"/>
        <end position="200"/>
    </location>
</feature>
<organism evidence="2 3">
    <name type="scientific">Streptomyces spororaveus</name>
    <dbReference type="NCBI Taxonomy" id="284039"/>
    <lineage>
        <taxon>Bacteria</taxon>
        <taxon>Bacillati</taxon>
        <taxon>Actinomycetota</taxon>
        <taxon>Actinomycetes</taxon>
        <taxon>Kitasatosporales</taxon>
        <taxon>Streptomycetaceae</taxon>
        <taxon>Streptomyces</taxon>
    </lineage>
</organism>
<keyword evidence="1" id="KW-1133">Transmembrane helix</keyword>
<feature type="transmembrane region" description="Helical" evidence="1">
    <location>
        <begin position="27"/>
        <end position="49"/>
    </location>
</feature>
<feature type="transmembrane region" description="Helical" evidence="1">
    <location>
        <begin position="69"/>
        <end position="87"/>
    </location>
</feature>
<feature type="transmembrane region" description="Helical" evidence="1">
    <location>
        <begin position="251"/>
        <end position="269"/>
    </location>
</feature>
<feature type="transmembrane region" description="Helical" evidence="1">
    <location>
        <begin position="398"/>
        <end position="415"/>
    </location>
</feature>
<feature type="transmembrane region" description="Helical" evidence="1">
    <location>
        <begin position="435"/>
        <end position="452"/>
    </location>
</feature>
<dbReference type="EMBL" id="BNED01000005">
    <property type="protein sequence ID" value="GHI78329.1"/>
    <property type="molecule type" value="Genomic_DNA"/>
</dbReference>
<evidence type="ECO:0000256" key="1">
    <source>
        <dbReference type="SAM" id="Phobius"/>
    </source>
</evidence>
<evidence type="ECO:0008006" key="4">
    <source>
        <dbReference type="Google" id="ProtNLM"/>
    </source>
</evidence>
<keyword evidence="1" id="KW-0472">Membrane</keyword>
<sequence>MTVTAPTPVPVADGRAQRGHSGRLRSAFLFTLAEAGVSVFAALLLTWMSRRLHVNPMNRIGQVSGLAGVQLRLLVLLTATVALYLVLSRLLPRAAVRIGAAAVAGLATGVTASGSVISLRGTIWPINGFGGDIGNLQTWAYNVIDGVPLPEEYPPGFPHVLAWIAQLVFDGDPTKAVKWVMAGFLAITGPVAYLAWRMLLPPLWALGVGVTATLPLVDPYKPYSALVLVVVIPVFAKLVQVVQDAYKLGRGRASLIGAGLGLLLAGLFLLYAGWFVWSAVGVVVLFLFVLGSIARKRGLRALGEAVLPLAASVAVFLALAGPYMVRLLGASGSTKDTYFYFDTWIDPAYWAMWSASMPTKLQESGWPLPGELGGVGIVPILLITGMAVAFGLALRKPVVLTLAACTGSAFLLRYWYASHMYQDQVVQLYPRTSMQIMYCMIALTGLALYYSVDRIRSWVRTTEVLSGITGRIDAPAGRRTVVIGALCGLALLFGSAGSATSDAFMPKNPEKHRGLGELTWYSHTVQQPDGSCPKYAPGGVCTPFEMPKRPMPQRPGG</sequence>
<gene>
    <name evidence="2" type="ORF">Sspor_38900</name>
</gene>
<protein>
    <recommendedName>
        <fullName evidence="4">Galactan 5-O-arabinofuranosyltransferase</fullName>
    </recommendedName>
</protein>
<dbReference type="RefSeq" id="WP_202200154.1">
    <property type="nucleotide sequence ID" value="NZ_BAAATO010000001.1"/>
</dbReference>
<name>A0ABQ3TD40_9ACTN</name>
<keyword evidence="3" id="KW-1185">Reference proteome</keyword>
<feature type="transmembrane region" description="Helical" evidence="1">
    <location>
        <begin position="372"/>
        <end position="391"/>
    </location>
</feature>
<proteinExistence type="predicted"/>
<feature type="transmembrane region" description="Helical" evidence="1">
    <location>
        <begin position="220"/>
        <end position="239"/>
    </location>
</feature>
<evidence type="ECO:0000313" key="2">
    <source>
        <dbReference type="EMBL" id="GHI78329.1"/>
    </source>
</evidence>
<evidence type="ECO:0000313" key="3">
    <source>
        <dbReference type="Proteomes" id="UP000608522"/>
    </source>
</evidence>
<keyword evidence="1" id="KW-0812">Transmembrane</keyword>
<dbReference type="Proteomes" id="UP000608522">
    <property type="component" value="Unassembled WGS sequence"/>
</dbReference>
<accession>A0ABQ3TD40</accession>
<reference evidence="3" key="1">
    <citation type="submission" date="2023-07" db="EMBL/GenBank/DDBJ databases">
        <title>Whole genome shotgun sequence of Streptomyces spororaveus NBRC 15456.</title>
        <authorList>
            <person name="Komaki H."/>
            <person name="Tamura T."/>
        </authorList>
    </citation>
    <scope>NUCLEOTIDE SEQUENCE [LARGE SCALE GENOMIC DNA]</scope>
    <source>
        <strain evidence="3">NBRC 15456</strain>
    </source>
</reference>
<feature type="transmembrane region" description="Helical" evidence="1">
    <location>
        <begin position="275"/>
        <end position="294"/>
    </location>
</feature>
<feature type="transmembrane region" description="Helical" evidence="1">
    <location>
        <begin position="306"/>
        <end position="325"/>
    </location>
</feature>
<comment type="caution">
    <text evidence="2">The sequence shown here is derived from an EMBL/GenBank/DDBJ whole genome shotgun (WGS) entry which is preliminary data.</text>
</comment>